<dbReference type="AlphaFoldDB" id="A0A164TER5"/>
<gene>
    <name evidence="2" type="ORF">SISNIDRAFT_467151</name>
</gene>
<reference evidence="2 3" key="1">
    <citation type="journal article" date="2016" name="Mol. Biol. Evol.">
        <title>Comparative Genomics of Early-Diverging Mushroom-Forming Fungi Provides Insights into the Origins of Lignocellulose Decay Capabilities.</title>
        <authorList>
            <person name="Nagy L.G."/>
            <person name="Riley R."/>
            <person name="Tritt A."/>
            <person name="Adam C."/>
            <person name="Daum C."/>
            <person name="Floudas D."/>
            <person name="Sun H."/>
            <person name="Yadav J.S."/>
            <person name="Pangilinan J."/>
            <person name="Larsson K.H."/>
            <person name="Matsuura K."/>
            <person name="Barry K."/>
            <person name="Labutti K."/>
            <person name="Kuo R."/>
            <person name="Ohm R.A."/>
            <person name="Bhattacharya S.S."/>
            <person name="Shirouzu T."/>
            <person name="Yoshinaga Y."/>
            <person name="Martin F.M."/>
            <person name="Grigoriev I.V."/>
            <person name="Hibbett D.S."/>
        </authorList>
    </citation>
    <scope>NUCLEOTIDE SEQUENCE [LARGE SCALE GENOMIC DNA]</scope>
    <source>
        <strain evidence="2 3">HHB9708</strain>
    </source>
</reference>
<accession>A0A164TER5</accession>
<feature type="region of interest" description="Disordered" evidence="1">
    <location>
        <begin position="12"/>
        <end position="42"/>
    </location>
</feature>
<evidence type="ECO:0000313" key="2">
    <source>
        <dbReference type="EMBL" id="KZS92310.1"/>
    </source>
</evidence>
<keyword evidence="3" id="KW-1185">Reference proteome</keyword>
<evidence type="ECO:0000313" key="3">
    <source>
        <dbReference type="Proteomes" id="UP000076722"/>
    </source>
</evidence>
<proteinExistence type="predicted"/>
<organism evidence="2 3">
    <name type="scientific">Sistotremastrum niveocremeum HHB9708</name>
    <dbReference type="NCBI Taxonomy" id="1314777"/>
    <lineage>
        <taxon>Eukaryota</taxon>
        <taxon>Fungi</taxon>
        <taxon>Dikarya</taxon>
        <taxon>Basidiomycota</taxon>
        <taxon>Agaricomycotina</taxon>
        <taxon>Agaricomycetes</taxon>
        <taxon>Sistotremastrales</taxon>
        <taxon>Sistotremastraceae</taxon>
        <taxon>Sertulicium</taxon>
        <taxon>Sertulicium niveocremeum</taxon>
    </lineage>
</organism>
<sequence length="151" mass="16818">MGSMLMLMEMATRTDEHTPEPEAVSHSGPFSSMNRKEKGTSNELTQLDRTRVGCELLTAGSARAKARSVNGYLIDLVPFRRRHNRSKIFRIIFAKGTARVFHVHGSALDPGGDPYPGKYSPWKRDEIGVKKAYSPHRVGEPPASFGHRMVP</sequence>
<evidence type="ECO:0000256" key="1">
    <source>
        <dbReference type="SAM" id="MobiDB-lite"/>
    </source>
</evidence>
<protein>
    <submittedName>
        <fullName evidence="2">Uncharacterized protein</fullName>
    </submittedName>
</protein>
<dbReference type="EMBL" id="KV419411">
    <property type="protein sequence ID" value="KZS92310.1"/>
    <property type="molecule type" value="Genomic_DNA"/>
</dbReference>
<dbReference type="Proteomes" id="UP000076722">
    <property type="component" value="Unassembled WGS sequence"/>
</dbReference>
<name>A0A164TER5_9AGAM</name>